<feature type="domain" description="Enoyl reductase (ER)" evidence="9">
    <location>
        <begin position="11"/>
        <end position="361"/>
    </location>
</feature>
<evidence type="ECO:0000256" key="6">
    <source>
        <dbReference type="ARBA" id="ARBA00023002"/>
    </source>
</evidence>
<dbReference type="Pfam" id="PF08240">
    <property type="entry name" value="ADH_N"/>
    <property type="match status" value="1"/>
</dbReference>
<dbReference type="InterPro" id="IPR036291">
    <property type="entry name" value="NAD(P)-bd_dom_sf"/>
</dbReference>
<comment type="caution">
    <text evidence="10">The sequence shown here is derived from an EMBL/GenBank/DDBJ whole genome shotgun (WGS) entry which is preliminary data.</text>
</comment>
<dbReference type="SUPFAM" id="SSF51735">
    <property type="entry name" value="NAD(P)-binding Rossmann-fold domains"/>
    <property type="match status" value="1"/>
</dbReference>
<dbReference type="RefSeq" id="XP_069196494.1">
    <property type="nucleotide sequence ID" value="XM_069344079.1"/>
</dbReference>
<proteinExistence type="inferred from homology"/>
<dbReference type="InterPro" id="IPR013149">
    <property type="entry name" value="ADH-like_C"/>
</dbReference>
<accession>A0ABR3P2S0</accession>
<dbReference type="InterPro" id="IPR020843">
    <property type="entry name" value="ER"/>
</dbReference>
<evidence type="ECO:0000256" key="4">
    <source>
        <dbReference type="ARBA" id="ARBA00022723"/>
    </source>
</evidence>
<evidence type="ECO:0000256" key="2">
    <source>
        <dbReference type="ARBA" id="ARBA00004921"/>
    </source>
</evidence>
<evidence type="ECO:0000256" key="1">
    <source>
        <dbReference type="ARBA" id="ARBA00001947"/>
    </source>
</evidence>
<evidence type="ECO:0000259" key="9">
    <source>
        <dbReference type="SMART" id="SM00829"/>
    </source>
</evidence>
<reference evidence="10 11" key="1">
    <citation type="submission" date="2024-07" db="EMBL/GenBank/DDBJ databases">
        <title>Draft sequence of the Neodothiora populina.</title>
        <authorList>
            <person name="Drown D.D."/>
            <person name="Schuette U.S."/>
            <person name="Buechlein A.B."/>
            <person name="Rusch D.R."/>
            <person name="Winton L.W."/>
            <person name="Adams G.A."/>
        </authorList>
    </citation>
    <scope>NUCLEOTIDE SEQUENCE [LARGE SCALE GENOMIC DNA]</scope>
    <source>
        <strain evidence="10 11">CPC 39397</strain>
    </source>
</reference>
<dbReference type="SUPFAM" id="SSF50129">
    <property type="entry name" value="GroES-like"/>
    <property type="match status" value="1"/>
</dbReference>
<comment type="pathway">
    <text evidence="2">Carbohydrate degradation.</text>
</comment>
<evidence type="ECO:0000256" key="3">
    <source>
        <dbReference type="ARBA" id="ARBA00008072"/>
    </source>
</evidence>
<dbReference type="PANTHER" id="PTHR43161:SF25">
    <property type="entry name" value="ALCOHOL DEHYDROGENASE, PUTATIVE (AFU_ORTHOLOGUE AFUA_1G14390)-RELATED"/>
    <property type="match status" value="1"/>
</dbReference>
<comment type="cofactor">
    <cofactor evidence="1 8">
        <name>Zn(2+)</name>
        <dbReference type="ChEBI" id="CHEBI:29105"/>
    </cofactor>
</comment>
<evidence type="ECO:0000313" key="11">
    <source>
        <dbReference type="Proteomes" id="UP001562354"/>
    </source>
</evidence>
<dbReference type="PANTHER" id="PTHR43161">
    <property type="entry name" value="SORBITOL DEHYDROGENASE"/>
    <property type="match status" value="1"/>
</dbReference>
<dbReference type="EMBL" id="JBFMKM010000016">
    <property type="protein sequence ID" value="KAL1296812.1"/>
    <property type="molecule type" value="Genomic_DNA"/>
</dbReference>
<evidence type="ECO:0000256" key="5">
    <source>
        <dbReference type="ARBA" id="ARBA00022833"/>
    </source>
</evidence>
<keyword evidence="11" id="KW-1185">Reference proteome</keyword>
<dbReference type="Gene3D" id="3.90.180.10">
    <property type="entry name" value="Medium-chain alcohol dehydrogenases, catalytic domain"/>
    <property type="match status" value="1"/>
</dbReference>
<dbReference type="Pfam" id="PF00107">
    <property type="entry name" value="ADH_zinc_N"/>
    <property type="match status" value="1"/>
</dbReference>
<dbReference type="InterPro" id="IPR011032">
    <property type="entry name" value="GroES-like_sf"/>
</dbReference>
<evidence type="ECO:0000256" key="7">
    <source>
        <dbReference type="ARBA" id="ARBA00023027"/>
    </source>
</evidence>
<gene>
    <name evidence="10" type="ORF">AAFC00_004438</name>
</gene>
<keyword evidence="5 8" id="KW-0862">Zinc</keyword>
<dbReference type="SMART" id="SM00829">
    <property type="entry name" value="PKS_ER"/>
    <property type="match status" value="1"/>
</dbReference>
<dbReference type="Gene3D" id="3.40.50.720">
    <property type="entry name" value="NAD(P)-binding Rossmann-like Domain"/>
    <property type="match status" value="1"/>
</dbReference>
<protein>
    <recommendedName>
        <fullName evidence="9">Enoyl reductase (ER) domain-containing protein</fullName>
    </recommendedName>
</protein>
<organism evidence="10 11">
    <name type="scientific">Neodothiora populina</name>
    <dbReference type="NCBI Taxonomy" id="2781224"/>
    <lineage>
        <taxon>Eukaryota</taxon>
        <taxon>Fungi</taxon>
        <taxon>Dikarya</taxon>
        <taxon>Ascomycota</taxon>
        <taxon>Pezizomycotina</taxon>
        <taxon>Dothideomycetes</taxon>
        <taxon>Dothideomycetidae</taxon>
        <taxon>Dothideales</taxon>
        <taxon>Dothioraceae</taxon>
        <taxon>Neodothiora</taxon>
    </lineage>
</organism>
<keyword evidence="7" id="KW-0520">NAD</keyword>
<dbReference type="InterPro" id="IPR002328">
    <property type="entry name" value="ADH_Zn_CS"/>
</dbReference>
<dbReference type="GeneID" id="95978138"/>
<name>A0ABR3P2S0_9PEZI</name>
<sequence length="364" mass="38865">MPSHKAAVLRGAKTLKIEDVETPSLKPHEVQIAPKATGICGTDMHYYQNGRNGIYEVQEPLILGHEAAGEIVAVGSEVTGLKVRDRVAVEPQSACSACKQCRAGRYNLCPKMRFNGSASAKPPAQGSLQKLWNHPAYLCYKLPDSVSFAEGAMVEPLSVALHSVRKGRLEAGQTVVITGAGAIGLLCARIAKISGASSILMIDVDQARLDFAEQHKLADKTYKIPFGGEKGESSADFAARIVKETHGALNISNGANLALECTGVESCLNLCISAAAPGARVVLVGMGRPQQEVNIGTALVRELEIIGVWRYTSTFQPAIDLIEAGMVDVKSMVTHEFDMEDIVEALELTSKRPADLVKCVLNSS</sequence>
<keyword evidence="6" id="KW-0560">Oxidoreductase</keyword>
<dbReference type="CDD" id="cd05285">
    <property type="entry name" value="sorbitol_DH"/>
    <property type="match status" value="1"/>
</dbReference>
<comment type="similarity">
    <text evidence="3 8">Belongs to the zinc-containing alcohol dehydrogenase family.</text>
</comment>
<dbReference type="InterPro" id="IPR013154">
    <property type="entry name" value="ADH-like_N"/>
</dbReference>
<dbReference type="PROSITE" id="PS00059">
    <property type="entry name" value="ADH_ZINC"/>
    <property type="match status" value="1"/>
</dbReference>
<evidence type="ECO:0000256" key="8">
    <source>
        <dbReference type="RuleBase" id="RU361277"/>
    </source>
</evidence>
<keyword evidence="4 8" id="KW-0479">Metal-binding</keyword>
<dbReference type="Proteomes" id="UP001562354">
    <property type="component" value="Unassembled WGS sequence"/>
</dbReference>
<dbReference type="InterPro" id="IPR045306">
    <property type="entry name" value="SDH-like"/>
</dbReference>
<evidence type="ECO:0000313" key="10">
    <source>
        <dbReference type="EMBL" id="KAL1296812.1"/>
    </source>
</evidence>